<dbReference type="GO" id="GO:0005886">
    <property type="term" value="C:plasma membrane"/>
    <property type="evidence" value="ECO:0007669"/>
    <property type="project" value="TreeGrafter"/>
</dbReference>
<dbReference type="PROSITE" id="PS50262">
    <property type="entry name" value="G_PROTEIN_RECEP_F1_2"/>
    <property type="match status" value="1"/>
</dbReference>
<dbReference type="GeneID" id="6195553"/>
<dbReference type="VEuPathDB" id="FungiDB:PODANS_2_4430"/>
<dbReference type="InterPro" id="IPR017452">
    <property type="entry name" value="GPCR_Rhodpsn_7TM"/>
</dbReference>
<dbReference type="InParanoid" id="B2B5E6"/>
<evidence type="ECO:0000256" key="3">
    <source>
        <dbReference type="ARBA" id="ARBA00022989"/>
    </source>
</evidence>
<name>B2B5E6_PODAN</name>
<feature type="transmembrane region" description="Helical" evidence="5">
    <location>
        <begin position="24"/>
        <end position="46"/>
    </location>
</feature>
<dbReference type="RefSeq" id="XP_001911196.1">
    <property type="nucleotide sequence ID" value="XM_001911161.1"/>
</dbReference>
<reference evidence="7 9" key="1">
    <citation type="journal article" date="2008" name="Genome Biol.">
        <title>The genome sequence of the model ascomycete fungus Podospora anserina.</title>
        <authorList>
            <person name="Espagne E."/>
            <person name="Lespinet O."/>
            <person name="Malagnac F."/>
            <person name="Da Silva C."/>
            <person name="Jaillon O."/>
            <person name="Porcel B.M."/>
            <person name="Couloux A."/>
            <person name="Aury J.-M."/>
            <person name="Segurens B."/>
            <person name="Poulain J."/>
            <person name="Anthouard V."/>
            <person name="Grossetete S."/>
            <person name="Khalili H."/>
            <person name="Coppin E."/>
            <person name="Dequard-Chablat M."/>
            <person name="Picard M."/>
            <person name="Contamine V."/>
            <person name="Arnaise S."/>
            <person name="Bourdais A."/>
            <person name="Berteaux-Lecellier V."/>
            <person name="Gautheret D."/>
            <person name="de Vries R.P."/>
            <person name="Battaglia E."/>
            <person name="Coutinho P.M."/>
            <person name="Danchin E.G.J."/>
            <person name="Henrissat B."/>
            <person name="El Khoury R."/>
            <person name="Sainsard-Chanet A."/>
            <person name="Boivin A."/>
            <person name="Pinan-Lucarre B."/>
            <person name="Sellem C.H."/>
            <person name="Debuchy R."/>
            <person name="Wincker P."/>
            <person name="Weissenbach J."/>
            <person name="Silar P."/>
        </authorList>
    </citation>
    <scope>NUCLEOTIDE SEQUENCE [LARGE SCALE GENOMIC DNA]</scope>
    <source>
        <strain evidence="9">S / ATCC MYA-4624 / DSM 980 / FGSC 10383</strain>
        <strain evidence="7">S mat+</strain>
    </source>
</reference>
<accession>B2B5E6</accession>
<feature type="transmembrane region" description="Helical" evidence="5">
    <location>
        <begin position="304"/>
        <end position="327"/>
    </location>
</feature>
<feature type="domain" description="G-protein coupled receptors family 1 profile" evidence="6">
    <location>
        <begin position="124"/>
        <end position="354"/>
    </location>
</feature>
<evidence type="ECO:0000313" key="8">
    <source>
        <dbReference type="EMBL" id="CDP25421.1"/>
    </source>
</evidence>
<dbReference type="Proteomes" id="UP000001197">
    <property type="component" value="Chromosome 2"/>
</dbReference>
<keyword evidence="4 5" id="KW-0472">Membrane</keyword>
<feature type="transmembrane region" description="Helical" evidence="5">
    <location>
        <begin position="198"/>
        <end position="220"/>
    </location>
</feature>
<dbReference type="GO" id="GO:0007189">
    <property type="term" value="P:adenylate cyclase-activating G protein-coupled receptor signaling pathway"/>
    <property type="evidence" value="ECO:0007669"/>
    <property type="project" value="TreeGrafter"/>
</dbReference>
<organism evidence="7">
    <name type="scientific">Podospora anserina (strain S / ATCC MYA-4624 / DSM 980 / FGSC 10383)</name>
    <name type="common">Pleurage anserina</name>
    <dbReference type="NCBI Taxonomy" id="515849"/>
    <lineage>
        <taxon>Eukaryota</taxon>
        <taxon>Fungi</taxon>
        <taxon>Dikarya</taxon>
        <taxon>Ascomycota</taxon>
        <taxon>Pezizomycotina</taxon>
        <taxon>Sordariomycetes</taxon>
        <taxon>Sordariomycetidae</taxon>
        <taxon>Sordariales</taxon>
        <taxon>Podosporaceae</taxon>
        <taxon>Podospora</taxon>
        <taxon>Podospora anserina</taxon>
    </lineage>
</organism>
<proteinExistence type="predicted"/>
<protein>
    <submittedName>
        <fullName evidence="7">Podospora anserina S mat+ genomic DNA chromosome 2, supercontig 2</fullName>
    </submittedName>
</protein>
<dbReference type="Gene3D" id="1.20.1070.10">
    <property type="entry name" value="Rhodopsin 7-helix transmembrane proteins"/>
    <property type="match status" value="1"/>
</dbReference>
<keyword evidence="3 5" id="KW-1133">Transmembrane helix</keyword>
<dbReference type="AlphaFoldDB" id="B2B5E6"/>
<dbReference type="GO" id="GO:0004930">
    <property type="term" value="F:G protein-coupled receptor activity"/>
    <property type="evidence" value="ECO:0007669"/>
    <property type="project" value="InterPro"/>
</dbReference>
<evidence type="ECO:0000256" key="1">
    <source>
        <dbReference type="ARBA" id="ARBA00004141"/>
    </source>
</evidence>
<evidence type="ECO:0000256" key="2">
    <source>
        <dbReference type="ARBA" id="ARBA00022692"/>
    </source>
</evidence>
<reference evidence="9" key="3">
    <citation type="journal article" date="2014" name="Genetics">
        <title>Maintaining two mating types: Structure of the mating type locus and its role in heterokaryosis in Podospora anserina.</title>
        <authorList>
            <person name="Grognet P."/>
            <person name="Bidard F."/>
            <person name="Kuchly C."/>
            <person name="Tong L.C.H."/>
            <person name="Coppin E."/>
            <person name="Benkhali J.A."/>
            <person name="Couloux A."/>
            <person name="Wincker P."/>
            <person name="Debuchy R."/>
            <person name="Silar P."/>
        </authorList>
    </citation>
    <scope>GENOME REANNOTATION</scope>
    <source>
        <strain evidence="9">S / ATCC MYA-4624 / DSM 980 / FGSC 10383</strain>
    </source>
</reference>
<dbReference type="PANTHER" id="PTHR23112">
    <property type="entry name" value="G PROTEIN-COUPLED RECEPTOR 157-RELATED"/>
    <property type="match status" value="1"/>
</dbReference>
<evidence type="ECO:0000259" key="6">
    <source>
        <dbReference type="PROSITE" id="PS50262"/>
    </source>
</evidence>
<dbReference type="SUPFAM" id="SSF81321">
    <property type="entry name" value="Family A G protein-coupled receptor-like"/>
    <property type="match status" value="1"/>
</dbReference>
<dbReference type="HOGENOM" id="CLU_027149_3_0_1"/>
<reference evidence="8" key="4">
    <citation type="submission" date="2014-09" db="EMBL/GenBank/DDBJ databases">
        <title>Maintaining two mating types: Structure of the mating type locus and its role in heterokaryosis in Podospora anserina.</title>
        <authorList>
            <person name="Grognet P."/>
            <person name="Bidard F."/>
            <person name="Kuchly C."/>
            <person name="Chan Ho Tong L."/>
            <person name="Coppin E."/>
            <person name="Ait Benkhali J."/>
            <person name="Couloux A."/>
            <person name="Wincker P."/>
            <person name="Debuchy R."/>
            <person name="Silar P."/>
        </authorList>
    </citation>
    <scope>NUCLEOTIDE SEQUENCE</scope>
</reference>
<evidence type="ECO:0000256" key="4">
    <source>
        <dbReference type="ARBA" id="ARBA00023136"/>
    </source>
</evidence>
<dbReference type="KEGG" id="pan:PODANSg8238"/>
<dbReference type="eggNOG" id="ENOG502RYZC">
    <property type="taxonomic scope" value="Eukaryota"/>
</dbReference>
<dbReference type="Pfam" id="PF00001">
    <property type="entry name" value="7tm_1"/>
    <property type="match status" value="1"/>
</dbReference>
<dbReference type="STRING" id="515849.B2B5E6"/>
<feature type="transmembrane region" description="Helical" evidence="5">
    <location>
        <begin position="122"/>
        <end position="143"/>
    </location>
</feature>
<sequence>MDYLKLSEDEAYTLAPLPAAVRHGLHAVATLAFLSFIFVFALLVYLSWRFVKWHIRQPSQEASSLPASNLQVDEDNLHEMLAMSRNFTVSAESQPTEADNGMPSRPQTGFWNRIRANPPNQFLVLIYNLLFADLMQATAYFMSARWLALDGIYDRHLVCKAQAWFLSTGNLASSVFVTAIAAHGYLSIVRNFRPPSRVFYPVLAALWSSVYGMALLGIAISGGSSDFYGRAGEWCWITSNYQELRLYLHYLWIFICLVATSVIYLAIVIYLLTHRKPIASSCQQTSPGTQYATQEQKLREISSFLAYPLIYLLCTVPIATARIGSMVKHEAPVLFYSVAGSLLASAGLLDVLLYSLTRKSIVFSGQKPPTQDTGLETFGFMASSLRTPHGRAFGNMVFIEGEPQTHSGSGIRRLWGWVCNLWRTVFPKRSERAWRDRLASVEVPFGPRTERGQADWDSSWMSLGVDASEVAWKRPRALKPEIGCETTTRVHTQYQG</sequence>
<dbReference type="EMBL" id="FO904937">
    <property type="protein sequence ID" value="CDP25421.1"/>
    <property type="molecule type" value="Genomic_DNA"/>
</dbReference>
<comment type="subcellular location">
    <subcellularLocation>
        <location evidence="1">Membrane</location>
        <topology evidence="1">Multi-pass membrane protein</topology>
    </subcellularLocation>
</comment>
<dbReference type="InterPro" id="IPR000276">
    <property type="entry name" value="GPCR_Rhodpsn"/>
</dbReference>
<evidence type="ECO:0000256" key="5">
    <source>
        <dbReference type="SAM" id="Phobius"/>
    </source>
</evidence>
<dbReference type="OrthoDB" id="100006at2759"/>
<keyword evidence="9" id="KW-1185">Reference proteome</keyword>
<feature type="transmembrane region" description="Helical" evidence="5">
    <location>
        <begin position="250"/>
        <end position="272"/>
    </location>
</feature>
<dbReference type="CDD" id="cd00637">
    <property type="entry name" value="7tm_classA_rhodopsin-like"/>
    <property type="match status" value="1"/>
</dbReference>
<feature type="transmembrane region" description="Helical" evidence="5">
    <location>
        <begin position="163"/>
        <end position="186"/>
    </location>
</feature>
<reference evidence="7" key="2">
    <citation type="submission" date="2008-07" db="EMBL/GenBank/DDBJ databases">
        <authorList>
            <person name="Genoscope - CEA"/>
        </authorList>
    </citation>
    <scope>NUCLEOTIDE SEQUENCE</scope>
    <source>
        <strain evidence="7">S mat+</strain>
    </source>
</reference>
<evidence type="ECO:0000313" key="9">
    <source>
        <dbReference type="Proteomes" id="UP000001197"/>
    </source>
</evidence>
<dbReference type="EMBL" id="CU640366">
    <property type="protein sequence ID" value="CAP73021.1"/>
    <property type="molecule type" value="Genomic_DNA"/>
</dbReference>
<dbReference type="PANTHER" id="PTHR23112:SF37">
    <property type="entry name" value="G PROTEIN-COUPLED RECEPTOR GPR1"/>
    <property type="match status" value="1"/>
</dbReference>
<gene>
    <name evidence="7" type="ORF">PODANS_2_4430</name>
</gene>
<evidence type="ECO:0000313" key="7">
    <source>
        <dbReference type="EMBL" id="CAP73021.1"/>
    </source>
</evidence>
<keyword evidence="2 5" id="KW-0812">Transmembrane</keyword>
<feature type="transmembrane region" description="Helical" evidence="5">
    <location>
        <begin position="333"/>
        <end position="356"/>
    </location>
</feature>